<comment type="caution">
    <text evidence="5">The sequence shown here is derived from an EMBL/GenBank/DDBJ whole genome shotgun (WGS) entry which is preliminary data.</text>
</comment>
<keyword evidence="6" id="KW-1185">Reference proteome</keyword>
<dbReference type="GO" id="GO:0005829">
    <property type="term" value="C:cytosol"/>
    <property type="evidence" value="ECO:0007669"/>
    <property type="project" value="TreeGrafter"/>
</dbReference>
<protein>
    <submittedName>
        <fullName evidence="5">AsnC family transcriptional regulator</fullName>
    </submittedName>
</protein>
<keyword evidence="3" id="KW-0804">Transcription</keyword>
<reference evidence="5 6" key="1">
    <citation type="submission" date="2016-09" db="EMBL/GenBank/DDBJ databases">
        <title>Alteromonas lipolytica, a new species isolated from sea water.</title>
        <authorList>
            <person name="Wu Y.-H."/>
            <person name="Cheng H."/>
            <person name="Xu X.-W."/>
        </authorList>
    </citation>
    <scope>NUCLEOTIDE SEQUENCE [LARGE SCALE GENOMIC DNA]</scope>
    <source>
        <strain evidence="5 6">JW12</strain>
    </source>
</reference>
<dbReference type="InterPro" id="IPR011008">
    <property type="entry name" value="Dimeric_a/b-barrel"/>
</dbReference>
<dbReference type="AlphaFoldDB" id="A0A1E8FHS9"/>
<dbReference type="SMART" id="SM00344">
    <property type="entry name" value="HTH_ASNC"/>
    <property type="match status" value="1"/>
</dbReference>
<proteinExistence type="predicted"/>
<evidence type="ECO:0000313" key="5">
    <source>
        <dbReference type="EMBL" id="OFI35490.1"/>
    </source>
</evidence>
<dbReference type="InterPro" id="IPR019888">
    <property type="entry name" value="Tscrpt_reg_AsnC-like"/>
</dbReference>
<gene>
    <name evidence="5" type="ORF">BFC17_12040</name>
</gene>
<evidence type="ECO:0000256" key="2">
    <source>
        <dbReference type="ARBA" id="ARBA00023125"/>
    </source>
</evidence>
<dbReference type="RefSeq" id="WP_070175234.1">
    <property type="nucleotide sequence ID" value="NZ_BMJR01000006.1"/>
</dbReference>
<dbReference type="Pfam" id="PF13404">
    <property type="entry name" value="HTH_AsnC-type"/>
    <property type="match status" value="1"/>
</dbReference>
<dbReference type="STRING" id="1856405.BFC17_12040"/>
<dbReference type="InterPro" id="IPR019887">
    <property type="entry name" value="Tscrpt_reg_AsnC/Lrp_C"/>
</dbReference>
<dbReference type="GO" id="GO:0043565">
    <property type="term" value="F:sequence-specific DNA binding"/>
    <property type="evidence" value="ECO:0007669"/>
    <property type="project" value="InterPro"/>
</dbReference>
<dbReference type="Pfam" id="PF01037">
    <property type="entry name" value="AsnC_trans_reg"/>
    <property type="match status" value="1"/>
</dbReference>
<dbReference type="OrthoDB" id="166264at2"/>
<dbReference type="SUPFAM" id="SSF46785">
    <property type="entry name" value="Winged helix' DNA-binding domain"/>
    <property type="match status" value="1"/>
</dbReference>
<dbReference type="InterPro" id="IPR036390">
    <property type="entry name" value="WH_DNA-bd_sf"/>
</dbReference>
<keyword evidence="2" id="KW-0238">DNA-binding</keyword>
<name>A0A1E8FHS9_9ALTE</name>
<dbReference type="SUPFAM" id="SSF54909">
    <property type="entry name" value="Dimeric alpha+beta barrel"/>
    <property type="match status" value="1"/>
</dbReference>
<keyword evidence="1" id="KW-0805">Transcription regulation</keyword>
<dbReference type="EMBL" id="MJIC01000009">
    <property type="protein sequence ID" value="OFI35490.1"/>
    <property type="molecule type" value="Genomic_DNA"/>
</dbReference>
<dbReference type="PANTHER" id="PTHR30154">
    <property type="entry name" value="LEUCINE-RESPONSIVE REGULATORY PROTEIN"/>
    <property type="match status" value="1"/>
</dbReference>
<evidence type="ECO:0000259" key="4">
    <source>
        <dbReference type="PROSITE" id="PS50956"/>
    </source>
</evidence>
<dbReference type="PRINTS" id="PR00033">
    <property type="entry name" value="HTHASNC"/>
</dbReference>
<dbReference type="GO" id="GO:0043200">
    <property type="term" value="P:response to amino acid"/>
    <property type="evidence" value="ECO:0007669"/>
    <property type="project" value="TreeGrafter"/>
</dbReference>
<evidence type="ECO:0000256" key="3">
    <source>
        <dbReference type="ARBA" id="ARBA00023163"/>
    </source>
</evidence>
<dbReference type="InterPro" id="IPR000485">
    <property type="entry name" value="AsnC-type_HTH_dom"/>
</dbReference>
<sequence>MHDIDDYDKQILKLLRQNGRLTNQELGELVGLSASQISRRRIHLEQQKYIIGYSARISPAALNLDISSILEITLAEAAPDAVSAFYELVKQTPAILDMYKTTGNADFILKVAVAELSDLSELISNLAAHKTVGHIRTAVVLERLKEDGVWL</sequence>
<dbReference type="Proteomes" id="UP000176037">
    <property type="component" value="Unassembled WGS sequence"/>
</dbReference>
<dbReference type="PROSITE" id="PS50956">
    <property type="entry name" value="HTH_ASNC_2"/>
    <property type="match status" value="1"/>
</dbReference>
<accession>A0A1E8FHS9</accession>
<dbReference type="InterPro" id="IPR036388">
    <property type="entry name" value="WH-like_DNA-bd_sf"/>
</dbReference>
<evidence type="ECO:0000256" key="1">
    <source>
        <dbReference type="ARBA" id="ARBA00023015"/>
    </source>
</evidence>
<feature type="domain" description="HTH asnC-type" evidence="4">
    <location>
        <begin position="4"/>
        <end position="65"/>
    </location>
</feature>
<evidence type="ECO:0000313" key="6">
    <source>
        <dbReference type="Proteomes" id="UP000176037"/>
    </source>
</evidence>
<dbReference type="Gene3D" id="3.30.70.920">
    <property type="match status" value="1"/>
</dbReference>
<organism evidence="5 6">
    <name type="scientific">Alteromonas lipolytica</name>
    <dbReference type="NCBI Taxonomy" id="1856405"/>
    <lineage>
        <taxon>Bacteria</taxon>
        <taxon>Pseudomonadati</taxon>
        <taxon>Pseudomonadota</taxon>
        <taxon>Gammaproteobacteria</taxon>
        <taxon>Alteromonadales</taxon>
        <taxon>Alteromonadaceae</taxon>
        <taxon>Alteromonas/Salinimonas group</taxon>
        <taxon>Alteromonas</taxon>
    </lineage>
</organism>
<dbReference type="PANTHER" id="PTHR30154:SF46">
    <property type="entry name" value="TRANSCRIPTIONAL REGULATORY PROTEIN"/>
    <property type="match status" value="1"/>
</dbReference>
<dbReference type="Gene3D" id="1.10.10.10">
    <property type="entry name" value="Winged helix-like DNA-binding domain superfamily/Winged helix DNA-binding domain"/>
    <property type="match status" value="1"/>
</dbReference>